<dbReference type="EMBL" id="MNCJ02000327">
    <property type="protein sequence ID" value="KAF5777944.1"/>
    <property type="molecule type" value="Genomic_DNA"/>
</dbReference>
<proteinExistence type="predicted"/>
<dbReference type="Proteomes" id="UP000215914">
    <property type="component" value="Unassembled WGS sequence"/>
</dbReference>
<dbReference type="AlphaFoldDB" id="A0A9K3HGL3"/>
<dbReference type="Gramene" id="mRNA:HanXRQr2_Chr12g0541711">
    <property type="protein sequence ID" value="mRNA:HanXRQr2_Chr12g0541711"/>
    <property type="gene ID" value="HanXRQr2_Chr12g0541711"/>
</dbReference>
<evidence type="ECO:0000313" key="1">
    <source>
        <dbReference type="EMBL" id="KAF5777944.1"/>
    </source>
</evidence>
<evidence type="ECO:0000313" key="2">
    <source>
        <dbReference type="Proteomes" id="UP000215914"/>
    </source>
</evidence>
<accession>A0A9K3HGL3</accession>
<sequence>MLIHHRNSLFTTGNLVVVVGRDRRWWGCGVEVGVGVVGGGVRVGGGGGFLVVCGRGGVTGGLCGVGVKRRWWRSWCVQKLVVGQVVDGETVSVVIGSRVFIVLRLQVLDDE</sequence>
<reference evidence="1" key="2">
    <citation type="submission" date="2020-06" db="EMBL/GenBank/DDBJ databases">
        <title>Helianthus annuus Genome sequencing and assembly Release 2.</title>
        <authorList>
            <person name="Gouzy J."/>
            <person name="Langlade N."/>
            <person name="Munos S."/>
        </authorList>
    </citation>
    <scope>NUCLEOTIDE SEQUENCE</scope>
    <source>
        <tissue evidence="1">Leaves</tissue>
    </source>
</reference>
<comment type="caution">
    <text evidence="1">The sequence shown here is derived from an EMBL/GenBank/DDBJ whole genome shotgun (WGS) entry which is preliminary data.</text>
</comment>
<protein>
    <submittedName>
        <fullName evidence="1">Uncharacterized protein</fullName>
    </submittedName>
</protein>
<organism evidence="1 2">
    <name type="scientific">Helianthus annuus</name>
    <name type="common">Common sunflower</name>
    <dbReference type="NCBI Taxonomy" id="4232"/>
    <lineage>
        <taxon>Eukaryota</taxon>
        <taxon>Viridiplantae</taxon>
        <taxon>Streptophyta</taxon>
        <taxon>Embryophyta</taxon>
        <taxon>Tracheophyta</taxon>
        <taxon>Spermatophyta</taxon>
        <taxon>Magnoliopsida</taxon>
        <taxon>eudicotyledons</taxon>
        <taxon>Gunneridae</taxon>
        <taxon>Pentapetalae</taxon>
        <taxon>asterids</taxon>
        <taxon>campanulids</taxon>
        <taxon>Asterales</taxon>
        <taxon>Asteraceae</taxon>
        <taxon>Asteroideae</taxon>
        <taxon>Heliantheae alliance</taxon>
        <taxon>Heliantheae</taxon>
        <taxon>Helianthus</taxon>
    </lineage>
</organism>
<gene>
    <name evidence="1" type="ORF">HanXRQr2_Chr12g0541711</name>
</gene>
<keyword evidence="2" id="KW-1185">Reference proteome</keyword>
<reference evidence="1" key="1">
    <citation type="journal article" date="2017" name="Nature">
        <title>The sunflower genome provides insights into oil metabolism, flowering and Asterid evolution.</title>
        <authorList>
            <person name="Badouin H."/>
            <person name="Gouzy J."/>
            <person name="Grassa C.J."/>
            <person name="Murat F."/>
            <person name="Staton S.E."/>
            <person name="Cottret L."/>
            <person name="Lelandais-Briere C."/>
            <person name="Owens G.L."/>
            <person name="Carrere S."/>
            <person name="Mayjonade B."/>
            <person name="Legrand L."/>
            <person name="Gill N."/>
            <person name="Kane N.C."/>
            <person name="Bowers J.E."/>
            <person name="Hubner S."/>
            <person name="Bellec A."/>
            <person name="Berard A."/>
            <person name="Berges H."/>
            <person name="Blanchet N."/>
            <person name="Boniface M.C."/>
            <person name="Brunel D."/>
            <person name="Catrice O."/>
            <person name="Chaidir N."/>
            <person name="Claudel C."/>
            <person name="Donnadieu C."/>
            <person name="Faraut T."/>
            <person name="Fievet G."/>
            <person name="Helmstetter N."/>
            <person name="King M."/>
            <person name="Knapp S.J."/>
            <person name="Lai Z."/>
            <person name="Le Paslier M.C."/>
            <person name="Lippi Y."/>
            <person name="Lorenzon L."/>
            <person name="Mandel J.R."/>
            <person name="Marage G."/>
            <person name="Marchand G."/>
            <person name="Marquand E."/>
            <person name="Bret-Mestries E."/>
            <person name="Morien E."/>
            <person name="Nambeesan S."/>
            <person name="Nguyen T."/>
            <person name="Pegot-Espagnet P."/>
            <person name="Pouilly N."/>
            <person name="Raftis F."/>
            <person name="Sallet E."/>
            <person name="Schiex T."/>
            <person name="Thomas J."/>
            <person name="Vandecasteele C."/>
            <person name="Vares D."/>
            <person name="Vear F."/>
            <person name="Vautrin S."/>
            <person name="Crespi M."/>
            <person name="Mangin B."/>
            <person name="Burke J.M."/>
            <person name="Salse J."/>
            <person name="Munos S."/>
            <person name="Vincourt P."/>
            <person name="Rieseberg L.H."/>
            <person name="Langlade N.B."/>
        </authorList>
    </citation>
    <scope>NUCLEOTIDE SEQUENCE</scope>
    <source>
        <tissue evidence="1">Leaves</tissue>
    </source>
</reference>
<name>A0A9K3HGL3_HELAN</name>